<dbReference type="AlphaFoldDB" id="L8GZU2"/>
<gene>
    <name evidence="1" type="ORF">ACA1_045480</name>
</gene>
<name>L8GZU2_ACACF</name>
<organism evidence="1 2">
    <name type="scientific">Acanthamoeba castellanii (strain ATCC 30010 / Neff)</name>
    <dbReference type="NCBI Taxonomy" id="1257118"/>
    <lineage>
        <taxon>Eukaryota</taxon>
        <taxon>Amoebozoa</taxon>
        <taxon>Discosea</taxon>
        <taxon>Longamoebia</taxon>
        <taxon>Centramoebida</taxon>
        <taxon>Acanthamoebidae</taxon>
        <taxon>Acanthamoeba</taxon>
    </lineage>
</organism>
<dbReference type="VEuPathDB" id="AmoebaDB:ACA1_045480"/>
<protein>
    <submittedName>
        <fullName evidence="1">Uncharacterized protein</fullName>
    </submittedName>
</protein>
<dbReference type="OrthoDB" id="419709at2759"/>
<proteinExistence type="predicted"/>
<reference evidence="1 2" key="1">
    <citation type="journal article" date="2013" name="Genome Biol.">
        <title>Genome of Acanthamoeba castellanii highlights extensive lateral gene transfer and early evolution of tyrosine kinase signaling.</title>
        <authorList>
            <person name="Clarke M."/>
            <person name="Lohan A.J."/>
            <person name="Liu B."/>
            <person name="Lagkouvardos I."/>
            <person name="Roy S."/>
            <person name="Zafar N."/>
            <person name="Bertelli C."/>
            <person name="Schilde C."/>
            <person name="Kianianmomeni A."/>
            <person name="Burglin T.R."/>
            <person name="Frech C."/>
            <person name="Turcotte B."/>
            <person name="Kopec K.O."/>
            <person name="Synnott J.M."/>
            <person name="Choo C."/>
            <person name="Paponov I."/>
            <person name="Finkler A."/>
            <person name="Soon Heng Tan C."/>
            <person name="Hutchins A.P."/>
            <person name="Weinmeier T."/>
            <person name="Rattei T."/>
            <person name="Chu J.S."/>
            <person name="Gimenez G."/>
            <person name="Irimia M."/>
            <person name="Rigden D.J."/>
            <person name="Fitzpatrick D.A."/>
            <person name="Lorenzo-Morales J."/>
            <person name="Bateman A."/>
            <person name="Chiu C.H."/>
            <person name="Tang P."/>
            <person name="Hegemann P."/>
            <person name="Fromm H."/>
            <person name="Raoult D."/>
            <person name="Greub G."/>
            <person name="Miranda-Saavedra D."/>
            <person name="Chen N."/>
            <person name="Nash P."/>
            <person name="Ginger M.L."/>
            <person name="Horn M."/>
            <person name="Schaap P."/>
            <person name="Caler L."/>
            <person name="Loftus B."/>
        </authorList>
    </citation>
    <scope>NUCLEOTIDE SEQUENCE [LARGE SCALE GENOMIC DNA]</scope>
    <source>
        <strain evidence="1 2">Neff</strain>
    </source>
</reference>
<dbReference type="Proteomes" id="UP000011083">
    <property type="component" value="Unassembled WGS sequence"/>
</dbReference>
<sequence length="89" mass="10625">MLDYSDKLRRQLENKWKSVMDRMWGEVPGPGGRKVSRNYDEAMQKLWGIAPPADPCEECELRPQLDEEQDGIRRVWAKQKLQFEDEETW</sequence>
<dbReference type="KEGG" id="acan:ACA1_045480"/>
<evidence type="ECO:0000313" key="1">
    <source>
        <dbReference type="EMBL" id="ELR18515.1"/>
    </source>
</evidence>
<keyword evidence="2" id="KW-1185">Reference proteome</keyword>
<dbReference type="GeneID" id="14919289"/>
<dbReference type="OMA" id="ICEAYMA"/>
<dbReference type="EMBL" id="KB007952">
    <property type="protein sequence ID" value="ELR18515.1"/>
    <property type="molecule type" value="Genomic_DNA"/>
</dbReference>
<dbReference type="RefSeq" id="XP_004340554.1">
    <property type="nucleotide sequence ID" value="XM_004340506.1"/>
</dbReference>
<accession>L8GZU2</accession>
<evidence type="ECO:0000313" key="2">
    <source>
        <dbReference type="Proteomes" id="UP000011083"/>
    </source>
</evidence>